<dbReference type="AlphaFoldDB" id="X1FRK0"/>
<dbReference type="EMBL" id="BARU01003396">
    <property type="protein sequence ID" value="GAH23388.1"/>
    <property type="molecule type" value="Genomic_DNA"/>
</dbReference>
<feature type="non-terminal residue" evidence="1">
    <location>
        <position position="1"/>
    </location>
</feature>
<dbReference type="Gene3D" id="3.40.50.450">
    <property type="match status" value="1"/>
</dbReference>
<sequence>EKIAKSLRFFPLSWITSDGIDVTNDFIRYAMPLIGESWPEIKLEKGLQRFTKFSIKFINKKLSNYIPIRFRN</sequence>
<dbReference type="InterPro" id="IPR035966">
    <property type="entry name" value="PKF_sf"/>
</dbReference>
<proteinExistence type="predicted"/>
<protein>
    <submittedName>
        <fullName evidence="1">Uncharacterized protein</fullName>
    </submittedName>
</protein>
<dbReference type="GO" id="GO:0003872">
    <property type="term" value="F:6-phosphofructokinase activity"/>
    <property type="evidence" value="ECO:0007669"/>
    <property type="project" value="InterPro"/>
</dbReference>
<organism evidence="1">
    <name type="scientific">marine sediment metagenome</name>
    <dbReference type="NCBI Taxonomy" id="412755"/>
    <lineage>
        <taxon>unclassified sequences</taxon>
        <taxon>metagenomes</taxon>
        <taxon>ecological metagenomes</taxon>
    </lineage>
</organism>
<accession>X1FRK0</accession>
<comment type="caution">
    <text evidence="1">The sequence shown here is derived from an EMBL/GenBank/DDBJ whole genome shotgun (WGS) entry which is preliminary data.</text>
</comment>
<evidence type="ECO:0000313" key="1">
    <source>
        <dbReference type="EMBL" id="GAH23388.1"/>
    </source>
</evidence>
<name>X1FRK0_9ZZZZ</name>
<dbReference type="Gene3D" id="3.40.50.460">
    <property type="entry name" value="Phosphofructokinase domain"/>
    <property type="match status" value="1"/>
</dbReference>
<reference evidence="1" key="1">
    <citation type="journal article" date="2014" name="Front. Microbiol.">
        <title>High frequency of phylogenetically diverse reductive dehalogenase-homologous genes in deep subseafloor sedimentary metagenomes.</title>
        <authorList>
            <person name="Kawai M."/>
            <person name="Futagami T."/>
            <person name="Toyoda A."/>
            <person name="Takaki Y."/>
            <person name="Nishi S."/>
            <person name="Hori S."/>
            <person name="Arai W."/>
            <person name="Tsubouchi T."/>
            <person name="Morono Y."/>
            <person name="Uchiyama I."/>
            <person name="Ito T."/>
            <person name="Fujiyama A."/>
            <person name="Inagaki F."/>
            <person name="Takami H."/>
        </authorList>
    </citation>
    <scope>NUCLEOTIDE SEQUENCE</scope>
    <source>
        <strain evidence="1">Expedition CK06-06</strain>
    </source>
</reference>
<gene>
    <name evidence="1" type="ORF">S03H2_07373</name>
</gene>